<dbReference type="EMBL" id="JAKNSF020000066">
    <property type="protein sequence ID" value="KAK7722110.1"/>
    <property type="molecule type" value="Genomic_DNA"/>
</dbReference>
<evidence type="ECO:0000259" key="2">
    <source>
        <dbReference type="Pfam" id="PF22980"/>
    </source>
</evidence>
<feature type="domain" description="Myb-like DNA-binding" evidence="2">
    <location>
        <begin position="7"/>
        <end position="54"/>
    </location>
</feature>
<accession>A0ABR1P0A3</accession>
<gene>
    <name evidence="3" type="ORF">SLS63_009252</name>
</gene>
<reference evidence="3 4" key="1">
    <citation type="submission" date="2024-02" db="EMBL/GenBank/DDBJ databases">
        <title>De novo assembly and annotation of 12 fungi associated with fruit tree decline syndrome in Ontario, Canada.</title>
        <authorList>
            <person name="Sulman M."/>
            <person name="Ellouze W."/>
            <person name="Ilyukhin E."/>
        </authorList>
    </citation>
    <scope>NUCLEOTIDE SEQUENCE [LARGE SCALE GENOMIC DNA]</scope>
    <source>
        <strain evidence="3 4">M169</strain>
    </source>
</reference>
<evidence type="ECO:0000313" key="3">
    <source>
        <dbReference type="EMBL" id="KAK7722110.1"/>
    </source>
</evidence>
<dbReference type="InterPro" id="IPR054505">
    <property type="entry name" value="Myb_DNA-bind_8"/>
</dbReference>
<feature type="region of interest" description="Disordered" evidence="1">
    <location>
        <begin position="55"/>
        <end position="147"/>
    </location>
</feature>
<feature type="compositionally biased region" description="Basic and acidic residues" evidence="1">
    <location>
        <begin position="114"/>
        <end position="125"/>
    </location>
</feature>
<feature type="compositionally biased region" description="Low complexity" evidence="1">
    <location>
        <begin position="65"/>
        <end position="83"/>
    </location>
</feature>
<sequence>MAPIDTESQFKFLIACIKHTNAGKVDFGKVAEELSIVTKGAAAKRYERLMKAHGIDKSNGGGANSAGASGPSTPATPKTPATGRKNAGNRATPASKKRKMAAPGDDVDEEEDMKLDIKDEVKLEESTSTPDGSYIIDPSNPPTAAPAADTLVKTPDDAQHDGENNDDVLLVSESRREDGAAPVTFAHQVLLPPPTESLYGFVNPVTNVHHLPQHPIGATDVPIRYEYGHADYATQTMAATFPSDGRHWLHHHNPVFFWSDANLEPHGDIKHD</sequence>
<evidence type="ECO:0000313" key="4">
    <source>
        <dbReference type="Proteomes" id="UP001430848"/>
    </source>
</evidence>
<organism evidence="3 4">
    <name type="scientific">Diaporthe eres</name>
    <name type="common">Phomopsis oblonga</name>
    <dbReference type="NCBI Taxonomy" id="83184"/>
    <lineage>
        <taxon>Eukaryota</taxon>
        <taxon>Fungi</taxon>
        <taxon>Dikarya</taxon>
        <taxon>Ascomycota</taxon>
        <taxon>Pezizomycotina</taxon>
        <taxon>Sordariomycetes</taxon>
        <taxon>Sordariomycetidae</taxon>
        <taxon>Diaporthales</taxon>
        <taxon>Diaporthaceae</taxon>
        <taxon>Diaporthe</taxon>
        <taxon>Diaporthe eres species complex</taxon>
    </lineage>
</organism>
<keyword evidence="4" id="KW-1185">Reference proteome</keyword>
<dbReference type="Pfam" id="PF22980">
    <property type="entry name" value="Myb_DNA-bind_8"/>
    <property type="match status" value="1"/>
</dbReference>
<protein>
    <recommendedName>
        <fullName evidence="2">Myb-like DNA-binding domain-containing protein</fullName>
    </recommendedName>
</protein>
<name>A0ABR1P0A3_DIAER</name>
<proteinExistence type="predicted"/>
<evidence type="ECO:0000256" key="1">
    <source>
        <dbReference type="SAM" id="MobiDB-lite"/>
    </source>
</evidence>
<comment type="caution">
    <text evidence="3">The sequence shown here is derived from an EMBL/GenBank/DDBJ whole genome shotgun (WGS) entry which is preliminary data.</text>
</comment>
<dbReference type="Proteomes" id="UP001430848">
    <property type="component" value="Unassembled WGS sequence"/>
</dbReference>